<feature type="compositionally biased region" description="Low complexity" evidence="6">
    <location>
        <begin position="512"/>
        <end position="523"/>
    </location>
</feature>
<comment type="caution">
    <text evidence="8">The sequence shown here is derived from an EMBL/GenBank/DDBJ whole genome shotgun (WGS) entry which is preliminary data.</text>
</comment>
<keyword evidence="2" id="KW-1003">Cell membrane</keyword>
<proteinExistence type="predicted"/>
<keyword evidence="9" id="KW-1185">Reference proteome</keyword>
<protein>
    <recommendedName>
        <fullName evidence="10">Hyaluronan synthase</fullName>
    </recommendedName>
</protein>
<comment type="subcellular location">
    <subcellularLocation>
        <location evidence="1">Cell membrane</location>
    </subcellularLocation>
</comment>
<dbReference type="PANTHER" id="PTHR22913:SF12">
    <property type="entry name" value="MANNURONAN SYNTHASE"/>
    <property type="match status" value="1"/>
</dbReference>
<dbReference type="Pfam" id="PF13641">
    <property type="entry name" value="Glyco_tranf_2_3"/>
    <property type="match status" value="1"/>
</dbReference>
<gene>
    <name evidence="8" type="ORF">GCM10009627_20000</name>
</gene>
<name>A0ABN1ZDE3_9MICO</name>
<evidence type="ECO:0008006" key="10">
    <source>
        <dbReference type="Google" id="ProtNLM"/>
    </source>
</evidence>
<feature type="compositionally biased region" description="Low complexity" evidence="6">
    <location>
        <begin position="465"/>
        <end position="493"/>
    </location>
</feature>
<feature type="transmembrane region" description="Helical" evidence="7">
    <location>
        <begin position="315"/>
        <end position="335"/>
    </location>
</feature>
<evidence type="ECO:0000256" key="4">
    <source>
        <dbReference type="ARBA" id="ARBA00022679"/>
    </source>
</evidence>
<feature type="region of interest" description="Disordered" evidence="6">
    <location>
        <begin position="465"/>
        <end position="523"/>
    </location>
</feature>
<dbReference type="PANTHER" id="PTHR22913">
    <property type="entry name" value="HYALURONAN SYNTHASE"/>
    <property type="match status" value="1"/>
</dbReference>
<evidence type="ECO:0000256" key="1">
    <source>
        <dbReference type="ARBA" id="ARBA00004236"/>
    </source>
</evidence>
<keyword evidence="5 7" id="KW-0472">Membrane</keyword>
<feature type="compositionally biased region" description="Polar residues" evidence="6">
    <location>
        <begin position="500"/>
        <end position="509"/>
    </location>
</feature>
<keyword evidence="7" id="KW-1133">Transmembrane helix</keyword>
<evidence type="ECO:0000256" key="6">
    <source>
        <dbReference type="SAM" id="MobiDB-lite"/>
    </source>
</evidence>
<evidence type="ECO:0000256" key="2">
    <source>
        <dbReference type="ARBA" id="ARBA00022475"/>
    </source>
</evidence>
<keyword evidence="7" id="KW-0812">Transmembrane</keyword>
<dbReference type="SUPFAM" id="SSF53448">
    <property type="entry name" value="Nucleotide-diphospho-sugar transferases"/>
    <property type="match status" value="1"/>
</dbReference>
<dbReference type="EMBL" id="BAAAJX010000008">
    <property type="protein sequence ID" value="GAA1493654.1"/>
    <property type="molecule type" value="Genomic_DNA"/>
</dbReference>
<sequence>MDTLAALAASQTSTQVVIDQLVAFGHEALKYVPVGIAGVIVWALWLYRVVLSARAKPVVNGFRTTTSVVVPSYHEDPDILLRCLDSWRSQEPDEIIIVLDIADTEAYRRIVAVGDPTVKPILFHHVGKRSALGQGIRLARYDVVVLVDSDTSWEPGLLENVQMPFIDPTVGGVGTQQNVYQRNSSIWRIIADWLVNLRYFNYVPAMGAAGAVPCLSGRTAAYRRSAVLPVLDNLENEFFLGRRCVAGDDGRLTWLVLASGFRTVHQESAKALSMFPATGKAFFKQRIRWSRNSYRTYLTAIAKGWIWRVPFVTKITVLQIILTPVTMGITMWYLLFSRLELSVIGAAFTLAWLLAGRAVRGFSNLRRHPLDLFVLPFLAVVVIVIALPIKVFSFITMNKQGWLTRHADQMGGDGQTAATLDGPASRPAAQTTPVPTTTPVQTPAPVPAPAFAMAGAPEMAMSTAGAPETAAVATSATAATTSSSDASAPGTASHPEPAIPTTSGTQRASQPAAGLQAGEVAAA</sequence>
<dbReference type="Proteomes" id="UP001501742">
    <property type="component" value="Unassembled WGS sequence"/>
</dbReference>
<feature type="transmembrane region" description="Helical" evidence="7">
    <location>
        <begin position="372"/>
        <end position="395"/>
    </location>
</feature>
<evidence type="ECO:0000256" key="5">
    <source>
        <dbReference type="ARBA" id="ARBA00023136"/>
    </source>
</evidence>
<reference evidence="8 9" key="1">
    <citation type="journal article" date="2019" name="Int. J. Syst. Evol. Microbiol.">
        <title>The Global Catalogue of Microorganisms (GCM) 10K type strain sequencing project: providing services to taxonomists for standard genome sequencing and annotation.</title>
        <authorList>
            <consortium name="The Broad Institute Genomics Platform"/>
            <consortium name="The Broad Institute Genome Sequencing Center for Infectious Disease"/>
            <person name="Wu L."/>
            <person name="Ma J."/>
        </authorList>
    </citation>
    <scope>NUCLEOTIDE SEQUENCE [LARGE SCALE GENOMIC DNA]</scope>
    <source>
        <strain evidence="8 9">JCM 12140</strain>
    </source>
</reference>
<keyword evidence="3" id="KW-0328">Glycosyltransferase</keyword>
<keyword evidence="4" id="KW-0808">Transferase</keyword>
<evidence type="ECO:0000313" key="8">
    <source>
        <dbReference type="EMBL" id="GAA1493654.1"/>
    </source>
</evidence>
<evidence type="ECO:0000313" key="9">
    <source>
        <dbReference type="Proteomes" id="UP001501742"/>
    </source>
</evidence>
<organism evidence="8 9">
    <name type="scientific">Curtobacterium herbarum</name>
    <dbReference type="NCBI Taxonomy" id="150122"/>
    <lineage>
        <taxon>Bacteria</taxon>
        <taxon>Bacillati</taxon>
        <taxon>Actinomycetota</taxon>
        <taxon>Actinomycetes</taxon>
        <taxon>Micrococcales</taxon>
        <taxon>Microbacteriaceae</taxon>
        <taxon>Curtobacterium</taxon>
    </lineage>
</organism>
<feature type="compositionally biased region" description="Low complexity" evidence="6">
    <location>
        <begin position="427"/>
        <end position="441"/>
    </location>
</feature>
<dbReference type="Gene3D" id="3.90.550.10">
    <property type="entry name" value="Spore Coat Polysaccharide Biosynthesis Protein SpsA, Chain A"/>
    <property type="match status" value="1"/>
</dbReference>
<dbReference type="RefSeq" id="WP_204606936.1">
    <property type="nucleotide sequence ID" value="NZ_BAAAJX010000008.1"/>
</dbReference>
<evidence type="ECO:0000256" key="7">
    <source>
        <dbReference type="SAM" id="Phobius"/>
    </source>
</evidence>
<evidence type="ECO:0000256" key="3">
    <source>
        <dbReference type="ARBA" id="ARBA00022676"/>
    </source>
</evidence>
<dbReference type="InterPro" id="IPR029044">
    <property type="entry name" value="Nucleotide-diphossugar_trans"/>
</dbReference>
<feature type="region of interest" description="Disordered" evidence="6">
    <location>
        <begin position="408"/>
        <end position="449"/>
    </location>
</feature>
<accession>A0ABN1ZDE3</accession>
<feature type="transmembrane region" description="Helical" evidence="7">
    <location>
        <begin position="341"/>
        <end position="360"/>
    </location>
</feature>